<dbReference type="EMBL" id="JACHXN010000017">
    <property type="protein sequence ID" value="MBB3148149.1"/>
    <property type="molecule type" value="Genomic_DNA"/>
</dbReference>
<comment type="caution">
    <text evidence="1">The sequence shown here is derived from an EMBL/GenBank/DDBJ whole genome shotgun (WGS) entry which is preliminary data.</text>
</comment>
<dbReference type="Proteomes" id="UP000554520">
    <property type="component" value="Unassembled WGS sequence"/>
</dbReference>
<gene>
    <name evidence="1" type="ORF">FHS21_004592</name>
</gene>
<reference evidence="1 2" key="1">
    <citation type="submission" date="2020-08" db="EMBL/GenBank/DDBJ databases">
        <title>Genomic Encyclopedia of Type Strains, Phase III (KMG-III): the genomes of soil and plant-associated and newly described type strains.</title>
        <authorList>
            <person name="Whitman W."/>
        </authorList>
    </citation>
    <scope>NUCLEOTIDE SEQUENCE [LARGE SCALE GENOMIC DNA]</scope>
    <source>
        <strain evidence="1 2">CECT 7015</strain>
    </source>
</reference>
<organism evidence="1 2">
    <name type="scientific">Phyllobacterium trifolii</name>
    <dbReference type="NCBI Taxonomy" id="300193"/>
    <lineage>
        <taxon>Bacteria</taxon>
        <taxon>Pseudomonadati</taxon>
        <taxon>Pseudomonadota</taxon>
        <taxon>Alphaproteobacteria</taxon>
        <taxon>Hyphomicrobiales</taxon>
        <taxon>Phyllobacteriaceae</taxon>
        <taxon>Phyllobacterium</taxon>
    </lineage>
</organism>
<evidence type="ECO:0000313" key="2">
    <source>
        <dbReference type="Proteomes" id="UP000554520"/>
    </source>
</evidence>
<protein>
    <submittedName>
        <fullName evidence="1">Uncharacterized protein</fullName>
    </submittedName>
</protein>
<accession>A0A839UHX6</accession>
<proteinExistence type="predicted"/>
<dbReference type="RefSeq" id="WP_183663957.1">
    <property type="nucleotide sequence ID" value="NZ_JACHXN010000017.1"/>
</dbReference>
<sequence length="60" mass="6495">MVLRLDIEILVDDGIELPAWLFLTEVSGPRPVAHGLHRTGENGLERLSKAFAAYPAGPLA</sequence>
<dbReference type="AlphaFoldDB" id="A0A839UHX6"/>
<evidence type="ECO:0000313" key="1">
    <source>
        <dbReference type="EMBL" id="MBB3148149.1"/>
    </source>
</evidence>
<name>A0A839UHX6_9HYPH</name>
<keyword evidence="2" id="KW-1185">Reference proteome</keyword>